<feature type="transmembrane region" description="Helical" evidence="7">
    <location>
        <begin position="240"/>
        <end position="263"/>
    </location>
</feature>
<feature type="transmembrane region" description="Helical" evidence="7">
    <location>
        <begin position="283"/>
        <end position="307"/>
    </location>
</feature>
<gene>
    <name evidence="8" type="ORF">HPS54_04725</name>
</gene>
<evidence type="ECO:0000313" key="9">
    <source>
        <dbReference type="Proteomes" id="UP000820977"/>
    </source>
</evidence>
<comment type="subcellular location">
    <subcellularLocation>
        <location evidence="1">Endomembrane system</location>
        <topology evidence="1">Multi-pass membrane protein</topology>
    </subcellularLocation>
</comment>
<comment type="similarity">
    <text evidence="2">Belongs to the nucleobase:cation symporter-2 (NCS2) (TC 2.A.40) family. Azg-like subfamily.</text>
</comment>
<evidence type="ECO:0000256" key="6">
    <source>
        <dbReference type="ARBA" id="ARBA00023136"/>
    </source>
</evidence>
<evidence type="ECO:0000313" key="8">
    <source>
        <dbReference type="EMBL" id="NPE24824.1"/>
    </source>
</evidence>
<proteinExistence type="inferred from homology"/>
<feature type="transmembrane region" description="Helical" evidence="7">
    <location>
        <begin position="20"/>
        <end position="43"/>
    </location>
</feature>
<feature type="transmembrane region" description="Helical" evidence="7">
    <location>
        <begin position="101"/>
        <end position="120"/>
    </location>
</feature>
<evidence type="ECO:0000256" key="4">
    <source>
        <dbReference type="ARBA" id="ARBA00022692"/>
    </source>
</evidence>
<evidence type="ECO:0000256" key="2">
    <source>
        <dbReference type="ARBA" id="ARBA00005697"/>
    </source>
</evidence>
<keyword evidence="6 7" id="KW-0472">Membrane</keyword>
<feature type="transmembrane region" description="Helical" evidence="7">
    <location>
        <begin position="49"/>
        <end position="70"/>
    </location>
</feature>
<feature type="transmembrane region" description="Helical" evidence="7">
    <location>
        <begin position="132"/>
        <end position="156"/>
    </location>
</feature>
<dbReference type="InterPro" id="IPR006043">
    <property type="entry name" value="NCS2"/>
</dbReference>
<evidence type="ECO:0000256" key="3">
    <source>
        <dbReference type="ARBA" id="ARBA00022448"/>
    </source>
</evidence>
<evidence type="ECO:0000256" key="7">
    <source>
        <dbReference type="SAM" id="Phobius"/>
    </source>
</evidence>
<keyword evidence="3" id="KW-0813">Transport</keyword>
<feature type="transmembrane region" description="Helical" evidence="7">
    <location>
        <begin position="168"/>
        <end position="186"/>
    </location>
</feature>
<keyword evidence="4 7" id="KW-0812">Transmembrane</keyword>
<reference evidence="8 9" key="1">
    <citation type="submission" date="2020-05" db="EMBL/GenBank/DDBJ databases">
        <title>Distinct polysaccharide utilization as determinants for interspecies competition between intestinal Prevotella spp.</title>
        <authorList>
            <person name="Galvez E.J.C."/>
            <person name="Iljazovic A."/>
            <person name="Strowig T."/>
        </authorList>
    </citation>
    <scope>NUCLEOTIDE SEQUENCE [LARGE SCALE GENOMIC DNA]</scope>
    <source>
        <strain evidence="8 9">PCHR</strain>
    </source>
</reference>
<feature type="transmembrane region" description="Helical" evidence="7">
    <location>
        <begin position="328"/>
        <end position="358"/>
    </location>
</feature>
<accession>A0ABX2AZX8</accession>
<name>A0ABX2AZX8_9BACT</name>
<protein>
    <submittedName>
        <fullName evidence="8">NCS2 family permease</fullName>
    </submittedName>
</protein>
<dbReference type="RefSeq" id="WP_172344314.1">
    <property type="nucleotide sequence ID" value="NZ_CATEIB010000007.1"/>
</dbReference>
<evidence type="ECO:0000256" key="5">
    <source>
        <dbReference type="ARBA" id="ARBA00022989"/>
    </source>
</evidence>
<dbReference type="Pfam" id="PF00860">
    <property type="entry name" value="Xan_ur_permease"/>
    <property type="match status" value="1"/>
</dbReference>
<feature type="transmembrane region" description="Helical" evidence="7">
    <location>
        <begin position="378"/>
        <end position="408"/>
    </location>
</feature>
<dbReference type="EMBL" id="JABKKJ010000005">
    <property type="protein sequence ID" value="NPE24824.1"/>
    <property type="molecule type" value="Genomic_DNA"/>
</dbReference>
<dbReference type="Proteomes" id="UP000820977">
    <property type="component" value="Unassembled WGS sequence"/>
</dbReference>
<organism evidence="8 9">
    <name type="scientific">Xylanibacter caecicola</name>
    <dbReference type="NCBI Taxonomy" id="2736294"/>
    <lineage>
        <taxon>Bacteria</taxon>
        <taxon>Pseudomonadati</taxon>
        <taxon>Bacteroidota</taxon>
        <taxon>Bacteroidia</taxon>
        <taxon>Bacteroidales</taxon>
        <taxon>Prevotellaceae</taxon>
        <taxon>Xylanibacter</taxon>
    </lineage>
</organism>
<dbReference type="PANTHER" id="PTHR43337">
    <property type="entry name" value="XANTHINE/URACIL PERMEASE C887.17-RELATED"/>
    <property type="match status" value="1"/>
</dbReference>
<sequence>MKIFSLLGFDSASHSVRTEVTSGVTAFLTVCYILAVVPSVLATTGIDRAGAFTATALVTGLTTLLGAFWARQPFIQGPGLGLNAFFAFTIVQAMGYSYQEALAIVFVESAVFLVLILANVHRHIIESIPSSLRHALVAGIGMFISFIGLKNAGIIVSNPSTLVQLGEFTPAALLGMLSILLSGILTVRKVSGAMFYSIAACTLIGLPLGVTTVPDGFLPFSLPHFVMPVHFHFNFMSTRFVEVVIVIFTLLIINVFDALGSAIGVSSNTGAMSPDGSIPRIKGALAACSIGSLVGSIFGLSAVSVMAESTSGAAAGGRTGMSSAVTGLLFLVALFLSPFFLLIPLAATSGCLVLVGVYMISSIPSINLEDISEALPAFITIIMIVLTYSIADGICFGMMSFVIIKLFAGKRSELSLSMYILSFLFLLKEML</sequence>
<keyword evidence="5 7" id="KW-1133">Transmembrane helix</keyword>
<feature type="transmembrane region" description="Helical" evidence="7">
    <location>
        <begin position="193"/>
        <end position="210"/>
    </location>
</feature>
<evidence type="ECO:0000256" key="1">
    <source>
        <dbReference type="ARBA" id="ARBA00004127"/>
    </source>
</evidence>
<dbReference type="InterPro" id="IPR045018">
    <property type="entry name" value="Azg-like"/>
</dbReference>
<keyword evidence="9" id="KW-1185">Reference proteome</keyword>
<dbReference type="PANTHER" id="PTHR43337:SF1">
    <property type="entry name" value="XANTHINE_URACIL PERMEASE C887.17-RELATED"/>
    <property type="match status" value="1"/>
</dbReference>
<comment type="caution">
    <text evidence="8">The sequence shown here is derived from an EMBL/GenBank/DDBJ whole genome shotgun (WGS) entry which is preliminary data.</text>
</comment>